<dbReference type="Proteomes" id="UP000016922">
    <property type="component" value="Unassembled WGS sequence"/>
</dbReference>
<name>S3CF03_GLAL2</name>
<reference evidence="2 3" key="1">
    <citation type="journal article" date="2013" name="BMC Genomics">
        <title>Genomics-driven discovery of the pneumocandin biosynthetic gene cluster in the fungus Glarea lozoyensis.</title>
        <authorList>
            <person name="Chen L."/>
            <person name="Yue Q."/>
            <person name="Zhang X."/>
            <person name="Xiang M."/>
            <person name="Wang C."/>
            <person name="Li S."/>
            <person name="Che Y."/>
            <person name="Ortiz-Lopez F.J."/>
            <person name="Bills G.F."/>
            <person name="Liu X."/>
            <person name="An Z."/>
        </authorList>
    </citation>
    <scope>NUCLEOTIDE SEQUENCE [LARGE SCALE GENOMIC DNA]</scope>
    <source>
        <strain evidence="3">ATCC 20868 / MF5171</strain>
    </source>
</reference>
<feature type="region of interest" description="Disordered" evidence="1">
    <location>
        <begin position="208"/>
        <end position="255"/>
    </location>
</feature>
<evidence type="ECO:0000256" key="1">
    <source>
        <dbReference type="SAM" id="MobiDB-lite"/>
    </source>
</evidence>
<dbReference type="GeneID" id="19467466"/>
<feature type="region of interest" description="Disordered" evidence="1">
    <location>
        <begin position="574"/>
        <end position="595"/>
    </location>
</feature>
<feature type="region of interest" description="Disordered" evidence="1">
    <location>
        <begin position="781"/>
        <end position="855"/>
    </location>
</feature>
<feature type="region of interest" description="Disordered" evidence="1">
    <location>
        <begin position="984"/>
        <end position="1021"/>
    </location>
</feature>
<feature type="region of interest" description="Disordered" evidence="1">
    <location>
        <begin position="338"/>
        <end position="366"/>
    </location>
</feature>
<protein>
    <submittedName>
        <fullName evidence="2">Uncharacterized protein</fullName>
    </submittedName>
</protein>
<feature type="compositionally biased region" description="Basic and acidic residues" evidence="1">
    <location>
        <begin position="548"/>
        <end position="557"/>
    </location>
</feature>
<feature type="region of interest" description="Disordered" evidence="1">
    <location>
        <begin position="428"/>
        <end position="463"/>
    </location>
</feature>
<feature type="region of interest" description="Disordered" evidence="1">
    <location>
        <begin position="531"/>
        <end position="557"/>
    </location>
</feature>
<feature type="region of interest" description="Disordered" evidence="1">
    <location>
        <begin position="167"/>
        <end position="187"/>
    </location>
</feature>
<evidence type="ECO:0000313" key="3">
    <source>
        <dbReference type="Proteomes" id="UP000016922"/>
    </source>
</evidence>
<keyword evidence="3" id="KW-1185">Reference proteome</keyword>
<dbReference type="KEGG" id="glz:GLAREA_08417"/>
<proteinExistence type="predicted"/>
<feature type="compositionally biased region" description="Low complexity" evidence="1">
    <location>
        <begin position="232"/>
        <end position="251"/>
    </location>
</feature>
<sequence>MDSRPCKLRWNQNTSRYSPILLKAAPVNLFSRRVRHDTSQSHRRSRSALSQTTFHSEGGFRASLMGTILDPFSFHGEGDKISNANAQNDQDGAKMEWPKPAAQQNNILRVEREVTKKIAMLSTHSSCQSLFQEAERPPTAGKKPRAVFADLHTAHISITGSAKSRYQGLSQNAPAHNEDDSSIPLNDLSAFDDSSTNLLPVLPRPAAVSGLRRSRTSDNEILPEPKRRSRRASFLGKLSSSGASSAAQNSSRDLSSKSTFCTLKNAIASITGSASGNDYSVPKTAPRWHRGSADNIPEELSNRGEILKSSSTLLSVRSSRSASDSDLYRRFMDSRDLRPTVESNESSNYHSGLGGPPSDTLPHGLGRYIGPDGYGYHHFVRNDNSPVRDGSTVGNIYAHYLSGEDTDSLIDEEESLRSESRDKINRRASIHGFPSSPPITKSKTHSRINTPSKAPPNFSLPQRPPNRYLGVQNLAPSSSQAISHSSSYGDTGVLLDAAKELRVIPPVPPRLAANNPFIHQKEFNAVSGPQVVVSPAESSPSPPQPSHATKDHNRLPLEKEVSRALRRASGYSNFSIGSMSEAPQDRHEDPPSETSTYRAIKSLLRRNIEINPSSMTDDSRDVTGQQAASTQSFYDKHSLPSRFISTQQQTVVRVPITHLPLVSLPDSPPDSPPGDLVTPFGRRQLTSDDPNDWETVGESAIGRPLANDFLGGTIGRAGSSIANLSDEASVRELDSFNSFDRVTHHPGNNQYFGGYRQRDLKKVHIPVLLPVFGEHKVNGYLSDSTRTRPPPNPFYQTPPPLSRIHDNPFKSPAPLVSPSAKKRRHPRFPPSRGNEDGRDNNSETDTEWMNDFRDPGPVTMTEEVPRTAAFRNAIPHDGAVHQLDRSSSKSGSAIMRWRNESREDGFVEMQTFGGKVAVEKKKSRNPITKRPPGAFYFGLRTVSKSKGKGTSGLYQQDRKTRAPLRTGTVKDQPTNVLRPLSLLADRRPTTPTAQITRDPNEPFGNDFVYRSPLAPPRSKSW</sequence>
<dbReference type="OrthoDB" id="5353066at2759"/>
<gene>
    <name evidence="2" type="ORF">GLAREA_08417</name>
</gene>
<accession>S3CF03</accession>
<dbReference type="RefSeq" id="XP_008088653.1">
    <property type="nucleotide sequence ID" value="XM_008090462.1"/>
</dbReference>
<organism evidence="2 3">
    <name type="scientific">Glarea lozoyensis (strain ATCC 20868 / MF5171)</name>
    <dbReference type="NCBI Taxonomy" id="1116229"/>
    <lineage>
        <taxon>Eukaryota</taxon>
        <taxon>Fungi</taxon>
        <taxon>Dikarya</taxon>
        <taxon>Ascomycota</taxon>
        <taxon>Pezizomycotina</taxon>
        <taxon>Leotiomycetes</taxon>
        <taxon>Helotiales</taxon>
        <taxon>Helotiaceae</taxon>
        <taxon>Glarea</taxon>
    </lineage>
</organism>
<feature type="region of interest" description="Disordered" evidence="1">
    <location>
        <begin position="272"/>
        <end position="302"/>
    </location>
</feature>
<dbReference type="EMBL" id="KE145373">
    <property type="protein sequence ID" value="EPE24565.1"/>
    <property type="molecule type" value="Genomic_DNA"/>
</dbReference>
<feature type="compositionally biased region" description="Polar residues" evidence="1">
    <location>
        <begin position="341"/>
        <end position="350"/>
    </location>
</feature>
<feature type="compositionally biased region" description="Basic and acidic residues" evidence="1">
    <location>
        <begin position="215"/>
        <end position="226"/>
    </location>
</feature>
<dbReference type="AlphaFoldDB" id="S3CF03"/>
<dbReference type="HOGENOM" id="CLU_274977_0_0_1"/>
<feature type="compositionally biased region" description="Pro residues" evidence="1">
    <location>
        <begin position="788"/>
        <end position="801"/>
    </location>
</feature>
<dbReference type="eggNOG" id="ENOG502SGVE">
    <property type="taxonomic scope" value="Eukaryota"/>
</dbReference>
<evidence type="ECO:0000313" key="2">
    <source>
        <dbReference type="EMBL" id="EPE24565.1"/>
    </source>
</evidence>